<dbReference type="PROSITE" id="PS00455">
    <property type="entry name" value="AMP_BINDING"/>
    <property type="match status" value="1"/>
</dbReference>
<evidence type="ECO:0000313" key="2">
    <source>
        <dbReference type="EMBL" id="WNC71760.1"/>
    </source>
</evidence>
<organism evidence="2 3">
    <name type="scientific">Thalassotalea psychrophila</name>
    <dbReference type="NCBI Taxonomy" id="3065647"/>
    <lineage>
        <taxon>Bacteria</taxon>
        <taxon>Pseudomonadati</taxon>
        <taxon>Pseudomonadota</taxon>
        <taxon>Gammaproteobacteria</taxon>
        <taxon>Alteromonadales</taxon>
        <taxon>Colwelliaceae</taxon>
        <taxon>Thalassotalea</taxon>
    </lineage>
</organism>
<proteinExistence type="predicted"/>
<dbReference type="Proteomes" id="UP001258994">
    <property type="component" value="Chromosome"/>
</dbReference>
<dbReference type="EMBL" id="CP134145">
    <property type="protein sequence ID" value="WNC71760.1"/>
    <property type="molecule type" value="Genomic_DNA"/>
</dbReference>
<feature type="domain" description="AMP-dependent synthetase/ligase" evidence="1">
    <location>
        <begin position="47"/>
        <end position="278"/>
    </location>
</feature>
<reference evidence="3" key="1">
    <citation type="submission" date="2023-09" db="EMBL/GenBank/DDBJ databases">
        <authorList>
            <person name="Li S."/>
            <person name="Li X."/>
            <person name="Zhang C."/>
            <person name="Zhao Z."/>
        </authorList>
    </citation>
    <scope>NUCLEOTIDE SEQUENCE [LARGE SCALE GENOMIC DNA]</scope>
    <source>
        <strain evidence="3">SQ149</strain>
    </source>
</reference>
<protein>
    <submittedName>
        <fullName evidence="2">AMP-binding protein</fullName>
    </submittedName>
</protein>
<dbReference type="InterPro" id="IPR020845">
    <property type="entry name" value="AMP-binding_CS"/>
</dbReference>
<dbReference type="InterPro" id="IPR000873">
    <property type="entry name" value="AMP-dep_synth/lig_dom"/>
</dbReference>
<accession>A0ABY9TSP7</accession>
<gene>
    <name evidence="2" type="ORF">RGQ13_16810</name>
</gene>
<dbReference type="PANTHER" id="PTHR43767">
    <property type="entry name" value="LONG-CHAIN-FATTY-ACID--COA LIGASE"/>
    <property type="match status" value="1"/>
</dbReference>
<dbReference type="SUPFAM" id="SSF56801">
    <property type="entry name" value="Acetyl-CoA synthetase-like"/>
    <property type="match status" value="1"/>
</dbReference>
<sequence>MANNVTTIVCYLACLLKDHPVLLLDADNKQQNQKIIDSYQPNIIIHTQSGSPEITVKNKKLIKLHSELAILLTTSGSTGSPKLVKLSKKNITSNTQSICEYLQLTDKDRAITSLKGNYSYGMSVINTHLFIGASLLLTNMNITDHSFFSLFDKFSISNFSGVPYNFELLSKQNLNFANFPSLRFVTQAGGKLSNNLVLQFAKQAKQGNFKFFIMYGQTEASPRISYLPPDKTLTFPDFIGIAIPGGELLLYDDNEHVINQPLVEGELVYQGDNIMLGYASTPDELADDEQITRLKTGDIAFFNEQGLYKIVGRKSRFAKPYGLRVNLDDIEAYLKAEGVISTVTCLSENILVFIVEDRAAADQRTFLNNHLAAEFHLPKATFIINFIIEIPRLGNGKINYQMLNTQSSLICKKLADDTSFWQVFKQEFLRSLKLSHENWSGILEIFVHFFPNQDVSLSSSFISLGGDSLQYITISTEVEQYLASLPNNWSLLSISELESIKAYHGI</sequence>
<dbReference type="Gene3D" id="3.40.50.12780">
    <property type="entry name" value="N-terminal domain of ligase-like"/>
    <property type="match status" value="1"/>
</dbReference>
<dbReference type="Pfam" id="PF00501">
    <property type="entry name" value="AMP-binding"/>
    <property type="match status" value="1"/>
</dbReference>
<dbReference type="InterPro" id="IPR050237">
    <property type="entry name" value="ATP-dep_AMP-bd_enzyme"/>
</dbReference>
<dbReference type="InterPro" id="IPR042099">
    <property type="entry name" value="ANL_N_sf"/>
</dbReference>
<evidence type="ECO:0000259" key="1">
    <source>
        <dbReference type="Pfam" id="PF00501"/>
    </source>
</evidence>
<dbReference type="PANTHER" id="PTHR43767:SF1">
    <property type="entry name" value="NONRIBOSOMAL PEPTIDE SYNTHASE PES1 (EUROFUNG)-RELATED"/>
    <property type="match status" value="1"/>
</dbReference>
<evidence type="ECO:0000313" key="3">
    <source>
        <dbReference type="Proteomes" id="UP001258994"/>
    </source>
</evidence>
<name>A0ABY9TSP7_9GAMM</name>
<keyword evidence="3" id="KW-1185">Reference proteome</keyword>